<dbReference type="RefSeq" id="WP_338276097.1">
    <property type="nucleotide sequence ID" value="NZ_BTTX01000002.1"/>
</dbReference>
<evidence type="ECO:0000256" key="4">
    <source>
        <dbReference type="ARBA" id="ARBA00022553"/>
    </source>
</evidence>
<keyword evidence="10" id="KW-0472">Membrane</keyword>
<evidence type="ECO:0000259" key="11">
    <source>
        <dbReference type="PROSITE" id="PS50109"/>
    </source>
</evidence>
<evidence type="ECO:0000256" key="5">
    <source>
        <dbReference type="ARBA" id="ARBA00022679"/>
    </source>
</evidence>
<dbReference type="SUPFAM" id="SSF55874">
    <property type="entry name" value="ATPase domain of HSP90 chaperone/DNA topoisomerase II/histidine kinase"/>
    <property type="match status" value="1"/>
</dbReference>
<dbReference type="EMBL" id="BTTX01000002">
    <property type="protein sequence ID" value="GMU05386.1"/>
    <property type="molecule type" value="Genomic_DNA"/>
</dbReference>
<dbReference type="Proteomes" id="UP001342631">
    <property type="component" value="Unassembled WGS sequence"/>
</dbReference>
<comment type="caution">
    <text evidence="13">The sequence shown here is derived from an EMBL/GenBank/DDBJ whole genome shotgun (WGS) entry which is preliminary data.</text>
</comment>
<keyword evidence="5" id="KW-0808">Transferase</keyword>
<dbReference type="PROSITE" id="PS50109">
    <property type="entry name" value="HIS_KIN"/>
    <property type="match status" value="1"/>
</dbReference>
<dbReference type="SMART" id="SM00304">
    <property type="entry name" value="HAMP"/>
    <property type="match status" value="1"/>
</dbReference>
<dbReference type="InterPro" id="IPR036890">
    <property type="entry name" value="HATPase_C_sf"/>
</dbReference>
<name>A0ABQ6QNW1_9BACT</name>
<dbReference type="Pfam" id="PF02518">
    <property type="entry name" value="HATPase_c"/>
    <property type="match status" value="1"/>
</dbReference>
<dbReference type="GO" id="GO:0016301">
    <property type="term" value="F:kinase activity"/>
    <property type="evidence" value="ECO:0007669"/>
    <property type="project" value="UniProtKB-KW"/>
</dbReference>
<evidence type="ECO:0000256" key="2">
    <source>
        <dbReference type="ARBA" id="ARBA00004141"/>
    </source>
</evidence>
<dbReference type="InterPro" id="IPR003660">
    <property type="entry name" value="HAMP_dom"/>
</dbReference>
<feature type="domain" description="Histidine kinase" evidence="11">
    <location>
        <begin position="249"/>
        <end position="463"/>
    </location>
</feature>
<dbReference type="SMART" id="SM00388">
    <property type="entry name" value="HisKA"/>
    <property type="match status" value="1"/>
</dbReference>
<dbReference type="Pfam" id="PF00512">
    <property type="entry name" value="HisKA"/>
    <property type="match status" value="1"/>
</dbReference>
<feature type="domain" description="HAMP" evidence="12">
    <location>
        <begin position="188"/>
        <end position="241"/>
    </location>
</feature>
<dbReference type="InterPro" id="IPR004358">
    <property type="entry name" value="Sig_transdc_His_kin-like_C"/>
</dbReference>
<gene>
    <name evidence="13" type="ORF">ASNO1_16390</name>
</gene>
<evidence type="ECO:0000256" key="6">
    <source>
        <dbReference type="ARBA" id="ARBA00022692"/>
    </source>
</evidence>
<dbReference type="InterPro" id="IPR050428">
    <property type="entry name" value="TCS_sensor_his_kinase"/>
</dbReference>
<comment type="catalytic activity">
    <reaction evidence="1">
        <text>ATP + protein L-histidine = ADP + protein N-phospho-L-histidine.</text>
        <dbReference type="EC" id="2.7.13.3"/>
    </reaction>
</comment>
<keyword evidence="4" id="KW-0597">Phosphoprotein</keyword>
<organism evidence="13 14">
    <name type="scientific">Corallococcus caeni</name>
    <dbReference type="NCBI Taxonomy" id="3082388"/>
    <lineage>
        <taxon>Bacteria</taxon>
        <taxon>Pseudomonadati</taxon>
        <taxon>Myxococcota</taxon>
        <taxon>Myxococcia</taxon>
        <taxon>Myxococcales</taxon>
        <taxon>Cystobacterineae</taxon>
        <taxon>Myxococcaceae</taxon>
        <taxon>Corallococcus</taxon>
    </lineage>
</organism>
<keyword evidence="6" id="KW-0812">Transmembrane</keyword>
<dbReference type="InterPro" id="IPR036097">
    <property type="entry name" value="HisK_dim/P_sf"/>
</dbReference>
<dbReference type="PANTHER" id="PTHR45436:SF15">
    <property type="entry name" value="SENSOR HISTIDINE KINASE CUSS"/>
    <property type="match status" value="1"/>
</dbReference>
<dbReference type="InterPro" id="IPR013727">
    <property type="entry name" value="2CSK_N"/>
</dbReference>
<dbReference type="SUPFAM" id="SSF47384">
    <property type="entry name" value="Homodimeric domain of signal transducing histidine kinase"/>
    <property type="match status" value="1"/>
</dbReference>
<keyword evidence="14" id="KW-1185">Reference proteome</keyword>
<dbReference type="CDD" id="cd00082">
    <property type="entry name" value="HisKA"/>
    <property type="match status" value="1"/>
</dbReference>
<dbReference type="Gene3D" id="1.10.287.130">
    <property type="match status" value="1"/>
</dbReference>
<dbReference type="InterPro" id="IPR003661">
    <property type="entry name" value="HisK_dim/P_dom"/>
</dbReference>
<keyword evidence="9" id="KW-0902">Two-component regulatory system</keyword>
<dbReference type="SMART" id="SM00387">
    <property type="entry name" value="HATPase_c"/>
    <property type="match status" value="1"/>
</dbReference>
<dbReference type="InterPro" id="IPR005467">
    <property type="entry name" value="His_kinase_dom"/>
</dbReference>
<evidence type="ECO:0000256" key="9">
    <source>
        <dbReference type="ARBA" id="ARBA00023012"/>
    </source>
</evidence>
<dbReference type="Gene3D" id="3.30.565.10">
    <property type="entry name" value="Histidine kinase-like ATPase, C-terminal domain"/>
    <property type="match status" value="1"/>
</dbReference>
<comment type="subcellular location">
    <subcellularLocation>
        <location evidence="2">Membrane</location>
        <topology evidence="2">Multi-pass membrane protein</topology>
    </subcellularLocation>
</comment>
<evidence type="ECO:0000259" key="12">
    <source>
        <dbReference type="PROSITE" id="PS50885"/>
    </source>
</evidence>
<dbReference type="PROSITE" id="PS50885">
    <property type="entry name" value="HAMP"/>
    <property type="match status" value="1"/>
</dbReference>
<protein>
    <recommendedName>
        <fullName evidence="3">histidine kinase</fullName>
        <ecNumber evidence="3">2.7.13.3</ecNumber>
    </recommendedName>
</protein>
<accession>A0ABQ6QNW1</accession>
<dbReference type="Pfam" id="PF08521">
    <property type="entry name" value="2CSK_N"/>
    <property type="match status" value="1"/>
</dbReference>
<dbReference type="Pfam" id="PF00672">
    <property type="entry name" value="HAMP"/>
    <property type="match status" value="1"/>
</dbReference>
<evidence type="ECO:0000256" key="10">
    <source>
        <dbReference type="ARBA" id="ARBA00023136"/>
    </source>
</evidence>
<evidence type="ECO:0000256" key="8">
    <source>
        <dbReference type="ARBA" id="ARBA00022989"/>
    </source>
</evidence>
<keyword evidence="7 13" id="KW-0418">Kinase</keyword>
<evidence type="ECO:0000256" key="7">
    <source>
        <dbReference type="ARBA" id="ARBA00022777"/>
    </source>
</evidence>
<proteinExistence type="predicted"/>
<dbReference type="PANTHER" id="PTHR45436">
    <property type="entry name" value="SENSOR HISTIDINE KINASE YKOH"/>
    <property type="match status" value="1"/>
</dbReference>
<evidence type="ECO:0000313" key="13">
    <source>
        <dbReference type="EMBL" id="GMU05386.1"/>
    </source>
</evidence>
<dbReference type="PRINTS" id="PR00344">
    <property type="entry name" value="BCTRLSENSOR"/>
</dbReference>
<sequence length="463" mass="49293">MKRAPSLWRRLAVTTAAVLGAALCVFSLLLHTAFTRALSRQFDDTLAAEARGVASLVELSDNGSWEVERPALALLADGANPTLFEVRAPDGSLIVRAPGLGDAGLPRPAASPGPVSRQVVLPNGRHGRLLELTLPAGGEHGQGASVSVTVAKETEALEEVSRLLWGVLALSGATTLVLATSVGVVATRRGLRPLGALASRVEEIDGARLDLRLPEEGVPSELRPVVLRLNELLARLEAAFERERQFSADVSHELRTPLAGMRTILEVSAMRERPAREHLTAMGEALSVVGQMQGLVERLLMLARLDAAQVPVNTESVLLKHLVDACFAPLAARALGRGLRFENHVAETAAVESDREKLRLILGNLLGNAVEYTVPGGSIRVSSDPSRGLLFDVEDSGPPIPEDALERIFLRFYRADAARTGSTGHHGIGLALVRSLCGTLGARVKAENRPGGRVAFVVTRKEG</sequence>
<keyword evidence="8" id="KW-1133">Transmembrane helix</keyword>
<dbReference type="InterPro" id="IPR003594">
    <property type="entry name" value="HATPase_dom"/>
</dbReference>
<evidence type="ECO:0000256" key="1">
    <source>
        <dbReference type="ARBA" id="ARBA00000085"/>
    </source>
</evidence>
<dbReference type="EC" id="2.7.13.3" evidence="3"/>
<evidence type="ECO:0000256" key="3">
    <source>
        <dbReference type="ARBA" id="ARBA00012438"/>
    </source>
</evidence>
<evidence type="ECO:0000313" key="14">
    <source>
        <dbReference type="Proteomes" id="UP001342631"/>
    </source>
</evidence>
<reference evidence="13 14" key="1">
    <citation type="journal article" date="2024" name="Arch. Microbiol.">
        <title>Corallococcus caeni sp. nov., a novel myxobacterium isolated from activated sludge.</title>
        <authorList>
            <person name="Tomita S."/>
            <person name="Nakai R."/>
            <person name="Kuroda K."/>
            <person name="Kurashita H."/>
            <person name="Hatamoto M."/>
            <person name="Yamaguchi T."/>
            <person name="Narihiro T."/>
        </authorList>
    </citation>
    <scope>NUCLEOTIDE SEQUENCE [LARGE SCALE GENOMIC DNA]</scope>
    <source>
        <strain evidence="13 14">NO1</strain>
    </source>
</reference>